<name>A0A923NC29_9FIRM</name>
<dbReference type="RefSeq" id="WP_249286873.1">
    <property type="nucleotide sequence ID" value="NZ_JACRWC010000067.1"/>
</dbReference>
<evidence type="ECO:0000313" key="2">
    <source>
        <dbReference type="EMBL" id="MBC5999436.1"/>
    </source>
</evidence>
<proteinExistence type="predicted"/>
<keyword evidence="1" id="KW-0175">Coiled coil</keyword>
<comment type="caution">
    <text evidence="2">The sequence shown here is derived from an EMBL/GenBank/DDBJ whole genome shotgun (WGS) entry which is preliminary data.</text>
</comment>
<gene>
    <name evidence="2" type="ORF">H8876_05430</name>
</gene>
<organism evidence="2 3">
    <name type="scientific">Lentihominibacter faecis</name>
    <dbReference type="NCBI Taxonomy" id="2764712"/>
    <lineage>
        <taxon>Bacteria</taxon>
        <taxon>Bacillati</taxon>
        <taxon>Bacillota</taxon>
        <taxon>Clostridia</taxon>
        <taxon>Peptostreptococcales</taxon>
        <taxon>Anaerovoracaceae</taxon>
        <taxon>Lentihominibacter</taxon>
    </lineage>
</organism>
<keyword evidence="3" id="KW-1185">Reference proteome</keyword>
<accession>A0A923NC29</accession>
<reference evidence="2" key="1">
    <citation type="submission" date="2020-08" db="EMBL/GenBank/DDBJ databases">
        <authorList>
            <person name="Liu C."/>
            <person name="Sun Q."/>
        </authorList>
    </citation>
    <scope>NUCLEOTIDE SEQUENCE</scope>
    <source>
        <strain evidence="2">BX16</strain>
    </source>
</reference>
<dbReference type="AlphaFoldDB" id="A0A923NC29"/>
<dbReference type="Pfam" id="PF11300">
    <property type="entry name" value="DUF3102"/>
    <property type="match status" value="1"/>
</dbReference>
<protein>
    <submittedName>
        <fullName evidence="2">DUF3102 domain-containing protein</fullName>
    </submittedName>
</protein>
<feature type="coiled-coil region" evidence="1">
    <location>
        <begin position="122"/>
        <end position="270"/>
    </location>
</feature>
<sequence>MSNIVEADYRVVPERTLPVIASEILYIESQVAKTALDGAIQIGIKLKEAKEKVDHGQWEDWCSENLNYSKSKAEKMMKIATEYGDENSPYAKTYMCTDLSISKALRLLQVPENDVESFAEKNDIQDMTVKELEDKIKALKQEKEYQSIEMEKEILGLQEQMEQKNDEAERLAGELAALKSQTADPDEITKLEEKLQKTKIRENELKEKLKAEKEARDQEIQKALEKEGDKLKAEAETAAAKQIEITRRDNESMAQQIKELETKIDNVSNESLMLFKLKVDQLQKIYQECQEAAMETPDPDKTKAALLQIMDALIGQEA</sequence>
<dbReference type="Proteomes" id="UP000644115">
    <property type="component" value="Unassembled WGS sequence"/>
</dbReference>
<evidence type="ECO:0000256" key="1">
    <source>
        <dbReference type="SAM" id="Coils"/>
    </source>
</evidence>
<dbReference type="InterPro" id="IPR021451">
    <property type="entry name" value="DUF3102"/>
</dbReference>
<evidence type="ECO:0000313" key="3">
    <source>
        <dbReference type="Proteomes" id="UP000644115"/>
    </source>
</evidence>
<dbReference type="EMBL" id="JACRWC010000067">
    <property type="protein sequence ID" value="MBC5999436.1"/>
    <property type="molecule type" value="Genomic_DNA"/>
</dbReference>